<evidence type="ECO:0000313" key="3">
    <source>
        <dbReference type="Proteomes" id="UP000093267"/>
    </source>
</evidence>
<evidence type="ECO:0000313" key="2">
    <source>
        <dbReference type="EMBL" id="ANZ66458.1"/>
    </source>
</evidence>
<keyword evidence="1" id="KW-0175">Coiled coil</keyword>
<organism evidence="2 3">
    <name type="scientific">Secundilactobacillus paracollinoides</name>
    <dbReference type="NCBI Taxonomy" id="240427"/>
    <lineage>
        <taxon>Bacteria</taxon>
        <taxon>Bacillati</taxon>
        <taxon>Bacillota</taxon>
        <taxon>Bacilli</taxon>
        <taxon>Lactobacillales</taxon>
        <taxon>Lactobacillaceae</taxon>
        <taxon>Secundilactobacillus</taxon>
    </lineage>
</organism>
<gene>
    <name evidence="2" type="ORF">AYR63_04460</name>
</gene>
<dbReference type="EMBL" id="CP014924">
    <property type="protein sequence ID" value="ANZ66458.1"/>
    <property type="molecule type" value="Genomic_DNA"/>
</dbReference>
<dbReference type="STRING" id="240427.AYR62_13230"/>
<name>A0A1B2IWT0_9LACO</name>
<dbReference type="AlphaFoldDB" id="A0A1B2IWT0"/>
<proteinExistence type="predicted"/>
<dbReference type="RefSeq" id="WP_083215474.1">
    <property type="nucleotide sequence ID" value="NZ_CP014912.1"/>
</dbReference>
<dbReference type="KEGG" id="lpd:AYR62_13230"/>
<dbReference type="Proteomes" id="UP000093267">
    <property type="component" value="Chromosome"/>
</dbReference>
<protein>
    <submittedName>
        <fullName evidence="2">Uncharacterized protein</fullName>
    </submittedName>
</protein>
<evidence type="ECO:0000256" key="1">
    <source>
        <dbReference type="SAM" id="Coils"/>
    </source>
</evidence>
<keyword evidence="3" id="KW-1185">Reference proteome</keyword>
<feature type="coiled-coil region" evidence="1">
    <location>
        <begin position="370"/>
        <end position="404"/>
    </location>
</feature>
<reference evidence="2 3" key="1">
    <citation type="submission" date="2016-03" db="EMBL/GenBank/DDBJ databases">
        <title>Pediococcus and Lactobacillus from brewery environment - whole genome sequencing and assembly.</title>
        <authorList>
            <person name="Behr J."/>
            <person name="Geissler A.J."/>
            <person name="Vogel R.F."/>
        </authorList>
    </citation>
    <scope>NUCLEOTIDE SEQUENCE [LARGE SCALE GENOMIC DNA]</scope>
    <source>
        <strain evidence="2 3">TMW 1.1995</strain>
    </source>
</reference>
<sequence length="964" mass="111579">MLTTDKFIRSYTPFFEANAVPFQFAQVLKNSLVVLDEFDSTKERLLEKSIDDALKVKVDLLNLFKAIYRNLHKIADLPSELQEIMTEEQSVEFNRLETRSDTLLSRFGLNYLYKTLDRNETENFLIHAPQRTLISSGKNWHSHFNEQTNSVDLGVEMKDDLKFQPMLYQVVSFIRQFTKFVIYCGRKYQNKRAQNADYHQDSINLREACYSIYDAWTFEPNQINVLLSLGLDGKPNHQHNNKKSIPKSEHRFQDYGLSLFSFTNAERHDLRTDINASFFAITPEHYLLDILDKVNVLGLSATADVPSVLDNYDLGYLHEKLGKSFMDGRQYLTEATQAEFNYDARYTENGIEVVAQVVSRVLHFKEMLKKFISDQEIKQHESLIEQLENELQKVVNKIKVADDRDTFKQQNYFKERYFNLFSSFIAFLTDQNLTSFLGLQTLLPKHNNPTMSFEFVTQTFTALCEILAIPEPKRPQLRIIAKFKKQDAISEEVESALELPSQSETRVYLLSAYKALGIGQNLQHRLGDFEKNRVRSIRISDSDFKDSRNETVDLAGMYLGEITNVLSNGEHFELNHDGIKLLTELEYLIDDNELEYSEMQNQFHFLEDQTRHYRKPKNLRSVAASHLGMIIQALGRMNRTFNKMPKITILVASQIVKNLNTVGMNADLLSPEVKKVLACGKNTEDQKQYEDTHNLAQKQSLTAYTLRDLHRLLGGLQSIKTVSAEYQNLREYFLQYPTIDGKKLAKQQNITSAGCLQYLPNASRVTHYSTLCKNEKTGYFTFPGNIDVSASSSGLETMLKFPGLKQEFNRLGYATSWQQEDYILNPVQFINMYLGVLGEAAGKYIFEKVWDEKLMTFQQIENNELFDFKTNHHVAIDFKNWREPHMASLDKERRHIIDKLDHLRENTNEEWRVAVINIISTKDVKPVETHDHKILEVSALIGNDGQLVLSDAEKIEVGRFLIEN</sequence>
<feature type="coiled-coil region" evidence="1">
    <location>
        <begin position="582"/>
        <end position="609"/>
    </location>
</feature>
<accession>A0A1B2IWT0</accession>
<dbReference type="OrthoDB" id="6372157at2"/>